<dbReference type="NCBIfam" id="TIGR02537">
    <property type="entry name" value="arch_flag_Nterm"/>
    <property type="match status" value="1"/>
</dbReference>
<keyword evidence="1" id="KW-1133">Transmembrane helix</keyword>
<sequence length="200" mass="21698">MLGADSTIFRFSTALRTASQPGKPSEAPVELTTESDRAISETHGTLLMVAITIILAILVLLMALAMLPSGSWMEPAEPPIIITEISHNSKETGKFTCASRIVLLNNGSTVYENDGLKAVIYRNGQKVCVVQTLNGHRLIPSHHYGVKTLGGEGCRTPYWNPGEELELDLSDNTIYPGVQVTVEILEKQTGEIISKHTVQA</sequence>
<keyword evidence="2" id="KW-0282">Flagellum</keyword>
<gene>
    <name evidence="2" type="ORF">SAMN04488571_103230</name>
</gene>
<protein>
    <submittedName>
        <fullName evidence="2">Flagellin N-terminal-like domain-containing protein</fullName>
    </submittedName>
</protein>
<dbReference type="InterPro" id="IPR013373">
    <property type="entry name" value="Flagellin/pilin_N_arc"/>
</dbReference>
<organism evidence="2 3">
    <name type="scientific">Methanoculleus thermophilus</name>
    <dbReference type="NCBI Taxonomy" id="2200"/>
    <lineage>
        <taxon>Archaea</taxon>
        <taxon>Methanobacteriati</taxon>
        <taxon>Methanobacteriota</taxon>
        <taxon>Stenosarchaea group</taxon>
        <taxon>Methanomicrobia</taxon>
        <taxon>Methanomicrobiales</taxon>
        <taxon>Methanomicrobiaceae</taxon>
        <taxon>Methanoculleus</taxon>
    </lineage>
</organism>
<keyword evidence="1" id="KW-0472">Membrane</keyword>
<keyword evidence="2" id="KW-0966">Cell projection</keyword>
<reference evidence="2 3" key="1">
    <citation type="submission" date="2016-10" db="EMBL/GenBank/DDBJ databases">
        <authorList>
            <person name="Varghese N."/>
            <person name="Submissions S."/>
        </authorList>
    </citation>
    <scope>NUCLEOTIDE SEQUENCE [LARGE SCALE GENOMIC DNA]</scope>
    <source>
        <strain evidence="2 3">DSM 2373</strain>
    </source>
</reference>
<dbReference type="AlphaFoldDB" id="A0A1G8YYA7"/>
<feature type="transmembrane region" description="Helical" evidence="1">
    <location>
        <begin position="46"/>
        <end position="67"/>
    </location>
</feature>
<keyword evidence="3" id="KW-1185">Reference proteome</keyword>
<dbReference type="Proteomes" id="UP000326500">
    <property type="component" value="Unassembled WGS sequence"/>
</dbReference>
<keyword evidence="2" id="KW-0969">Cilium</keyword>
<keyword evidence="1" id="KW-0812">Transmembrane</keyword>
<evidence type="ECO:0000313" key="2">
    <source>
        <dbReference type="EMBL" id="SDK06960.1"/>
    </source>
</evidence>
<dbReference type="EMBL" id="FNFT01000003">
    <property type="protein sequence ID" value="SDK06960.1"/>
    <property type="molecule type" value="Genomic_DNA"/>
</dbReference>
<proteinExistence type="predicted"/>
<dbReference type="RefSeq" id="WP_083524693.1">
    <property type="nucleotide sequence ID" value="NZ_BCNX01000003.1"/>
</dbReference>
<evidence type="ECO:0000313" key="3">
    <source>
        <dbReference type="Proteomes" id="UP000326500"/>
    </source>
</evidence>
<dbReference type="OrthoDB" id="106964at2157"/>
<name>A0A1G8YYA7_9EURY</name>
<accession>A0A1G8YYA7</accession>
<evidence type="ECO:0000256" key="1">
    <source>
        <dbReference type="SAM" id="Phobius"/>
    </source>
</evidence>